<dbReference type="RefSeq" id="WP_155711974.1">
    <property type="nucleotide sequence ID" value="NZ_BMWU01000008.1"/>
</dbReference>
<evidence type="ECO:0000256" key="6">
    <source>
        <dbReference type="ARBA" id="ARBA00022723"/>
    </source>
</evidence>
<comment type="caution">
    <text evidence="15">The sequence shown here is derived from an EMBL/GenBank/DDBJ whole genome shotgun (WGS) entry which is preliminary data.</text>
</comment>
<evidence type="ECO:0000256" key="9">
    <source>
        <dbReference type="ARBA" id="ARBA00022989"/>
    </source>
</evidence>
<evidence type="ECO:0000256" key="3">
    <source>
        <dbReference type="ARBA" id="ARBA00022475"/>
    </source>
</evidence>
<dbReference type="PANTHER" id="PTHR43221:SF1">
    <property type="entry name" value="PROTEASE HTPX"/>
    <property type="match status" value="1"/>
</dbReference>
<name>A0A6I3XHV4_9BURK</name>
<protein>
    <submittedName>
        <fullName evidence="15">M48 family metalloprotease</fullName>
    </submittedName>
</protein>
<dbReference type="InterPro" id="IPR050083">
    <property type="entry name" value="HtpX_protease"/>
</dbReference>
<proteinExistence type="predicted"/>
<evidence type="ECO:0000256" key="10">
    <source>
        <dbReference type="ARBA" id="ARBA00023049"/>
    </source>
</evidence>
<evidence type="ECO:0000256" key="7">
    <source>
        <dbReference type="ARBA" id="ARBA00022801"/>
    </source>
</evidence>
<feature type="transmembrane region" description="Helical" evidence="13">
    <location>
        <begin position="88"/>
        <end position="114"/>
    </location>
</feature>
<evidence type="ECO:0000256" key="11">
    <source>
        <dbReference type="ARBA" id="ARBA00023136"/>
    </source>
</evidence>
<organism evidence="15 16">
    <name type="scientific">Pseudoduganella dura</name>
    <dbReference type="NCBI Taxonomy" id="321982"/>
    <lineage>
        <taxon>Bacteria</taxon>
        <taxon>Pseudomonadati</taxon>
        <taxon>Pseudomonadota</taxon>
        <taxon>Betaproteobacteria</taxon>
        <taxon>Burkholderiales</taxon>
        <taxon>Oxalobacteraceae</taxon>
        <taxon>Telluria group</taxon>
        <taxon>Pseudoduganella</taxon>
    </lineage>
</organism>
<feature type="compositionally biased region" description="Polar residues" evidence="12">
    <location>
        <begin position="1"/>
        <end position="18"/>
    </location>
</feature>
<reference evidence="15 16" key="1">
    <citation type="submission" date="2019-11" db="EMBL/GenBank/DDBJ databases">
        <title>Draft Genome Sequences of Six Type Strains of the Genus Massilia.</title>
        <authorList>
            <person name="Miess H."/>
            <person name="Frediansyah A."/>
            <person name="Goeker M."/>
            <person name="Gross H."/>
        </authorList>
    </citation>
    <scope>NUCLEOTIDE SEQUENCE [LARGE SCALE GENOMIC DNA]</scope>
    <source>
        <strain evidence="15 16">DSM 17513</strain>
    </source>
</reference>
<dbReference type="OrthoDB" id="9789270at2"/>
<keyword evidence="3" id="KW-1003">Cell membrane</keyword>
<dbReference type="CDD" id="cd07328">
    <property type="entry name" value="M48_Ste24p_like"/>
    <property type="match status" value="1"/>
</dbReference>
<evidence type="ECO:0000256" key="13">
    <source>
        <dbReference type="SAM" id="Phobius"/>
    </source>
</evidence>
<keyword evidence="6" id="KW-0479">Metal-binding</keyword>
<dbReference type="InterPro" id="IPR001915">
    <property type="entry name" value="Peptidase_M48"/>
</dbReference>
<dbReference type="Proteomes" id="UP000431684">
    <property type="component" value="Unassembled WGS sequence"/>
</dbReference>
<dbReference type="PANTHER" id="PTHR43221">
    <property type="entry name" value="PROTEASE HTPX"/>
    <property type="match status" value="1"/>
</dbReference>
<gene>
    <name evidence="15" type="ORF">GJV26_28740</name>
</gene>
<keyword evidence="16" id="KW-1185">Reference proteome</keyword>
<keyword evidence="10 15" id="KW-0482">Metalloprotease</keyword>
<evidence type="ECO:0000313" key="15">
    <source>
        <dbReference type="EMBL" id="MUI16414.1"/>
    </source>
</evidence>
<evidence type="ECO:0000256" key="12">
    <source>
        <dbReference type="SAM" id="MobiDB-lite"/>
    </source>
</evidence>
<dbReference type="GO" id="GO:0005886">
    <property type="term" value="C:plasma membrane"/>
    <property type="evidence" value="ECO:0007669"/>
    <property type="project" value="UniProtKB-SubCell"/>
</dbReference>
<accession>A0A6I3XHV4</accession>
<feature type="domain" description="Peptidase M48" evidence="14">
    <location>
        <begin position="200"/>
        <end position="374"/>
    </location>
</feature>
<evidence type="ECO:0000313" key="16">
    <source>
        <dbReference type="Proteomes" id="UP000431684"/>
    </source>
</evidence>
<keyword evidence="5 13" id="KW-0812">Transmembrane</keyword>
<dbReference type="GO" id="GO:0046872">
    <property type="term" value="F:metal ion binding"/>
    <property type="evidence" value="ECO:0007669"/>
    <property type="project" value="UniProtKB-KW"/>
</dbReference>
<sequence length="542" mass="58908">MNTQQKLNTQQEFDTRQQPGMRCRAEPGHGPGMHHDSRLVRRLELDSHAAPDAFRRRVLLVSALAHAAILVPLVSALLLAALAVRFALAAHIAAAAAGFALLALLPMAAALLVLRTLSGRLPVPAGRPLTRDEAPALFDMLDRVRARLDAPRIDHVLVDDRYNAAIAQRPRFGFLGPFGVLFGQTNYLTLGLPYMLGVPTKEMTATVAHEVGHLCGDHGKSGAWIGRQRLLFDMLHQHVSGHAAGSLCHRAAAGVLDRLMPCYHAYTFVLSRQNEYEADRIASSLAGSVANAQGLVRDTLQARWIADQFWPTLLRQADHAAQPPFMPFAAMKTAFGAGYAQWAQPQALAAALAVRSDVHDTHPCLRERVQAIGERPALPRPVERCAADVLLPAGTLRVLVREFDEAWWARAARSWQARHREAGRERSRLAELDAQPLAALSPADLHELALLRVGLVAPAAAKDVLACLLARPGGPFPRAAFHFGCILLAEDDDQGLFQLEAAVAHDRTLADGALHAGCAFLERSKGARAARLWRDSLLPRAA</sequence>
<dbReference type="Pfam" id="PF01435">
    <property type="entry name" value="Peptidase_M48"/>
    <property type="match status" value="1"/>
</dbReference>
<comment type="subcellular location">
    <subcellularLocation>
        <location evidence="2">Cell membrane</location>
        <topology evidence="2">Multi-pass membrane protein</topology>
    </subcellularLocation>
</comment>
<evidence type="ECO:0000256" key="2">
    <source>
        <dbReference type="ARBA" id="ARBA00004651"/>
    </source>
</evidence>
<feature type="transmembrane region" description="Helical" evidence="13">
    <location>
        <begin position="58"/>
        <end position="82"/>
    </location>
</feature>
<dbReference type="GO" id="GO:0006508">
    <property type="term" value="P:proteolysis"/>
    <property type="evidence" value="ECO:0007669"/>
    <property type="project" value="UniProtKB-KW"/>
</dbReference>
<evidence type="ECO:0000256" key="1">
    <source>
        <dbReference type="ARBA" id="ARBA00001947"/>
    </source>
</evidence>
<dbReference type="GO" id="GO:0004222">
    <property type="term" value="F:metalloendopeptidase activity"/>
    <property type="evidence" value="ECO:0007669"/>
    <property type="project" value="InterPro"/>
</dbReference>
<dbReference type="EMBL" id="WNWM01000002">
    <property type="protein sequence ID" value="MUI16414.1"/>
    <property type="molecule type" value="Genomic_DNA"/>
</dbReference>
<keyword evidence="9 13" id="KW-1133">Transmembrane helix</keyword>
<evidence type="ECO:0000256" key="4">
    <source>
        <dbReference type="ARBA" id="ARBA00022670"/>
    </source>
</evidence>
<keyword evidence="4 15" id="KW-0645">Protease</keyword>
<evidence type="ECO:0000259" key="14">
    <source>
        <dbReference type="Pfam" id="PF01435"/>
    </source>
</evidence>
<evidence type="ECO:0000256" key="8">
    <source>
        <dbReference type="ARBA" id="ARBA00022833"/>
    </source>
</evidence>
<keyword evidence="7" id="KW-0378">Hydrolase</keyword>
<dbReference type="AlphaFoldDB" id="A0A6I3XHV4"/>
<evidence type="ECO:0000256" key="5">
    <source>
        <dbReference type="ARBA" id="ARBA00022692"/>
    </source>
</evidence>
<keyword evidence="11 13" id="KW-0472">Membrane</keyword>
<keyword evidence="8" id="KW-0862">Zinc</keyword>
<comment type="cofactor">
    <cofactor evidence="1">
        <name>Zn(2+)</name>
        <dbReference type="ChEBI" id="CHEBI:29105"/>
    </cofactor>
</comment>
<feature type="region of interest" description="Disordered" evidence="12">
    <location>
        <begin position="1"/>
        <end position="35"/>
    </location>
</feature>
<feature type="compositionally biased region" description="Basic and acidic residues" evidence="12">
    <location>
        <begin position="23"/>
        <end position="35"/>
    </location>
</feature>